<name>A0A975D6C4_9SPHN</name>
<sequence>MTGAPLIGYGDRFEVAPGESLGFHVSAPAGGFEARLVRLARRAGDLVPIASAIDGVHDGAERPIATGSHMAVAAGVPLPGRPAISLWVRPTRPADGRDQALLGWGRSHGLFLDGEGRLRLSWGGVEIVTGQPLAVARWSEVRVETRGDRIVLSVRTADEGIADGSGEAALPPTDLKIDPQAFYIAAIIENDLPVACFDGKIARPRVADGGAPLAAWNFAKDPGSPVVIDEGPAARHGRLFQTPQRGVTGPEWDGLSGGWSEDPEGYDAIAFHSDDLTDAGWPESFAFTPPADLPSEAYGIELRQGDQRDLVPFFVLPAPDAEPAPLAFLVPSFSYLAYANERHWWTNPGVEAIAGAALDAIVAPIERWAEEARLISAYDYHRDGSGCAHASLRRPLVNMRADYRHPLLRGPHQLGADIATIEWLRATGQRFDVITDHVLHERGVEALKPYRAVMTGSHPEYVSAALFDAVEAYVGGGGRLIHLGGNAFYFVTSVFAEEPHVIEVRRGHAGTIPWQSPPGETRQAATGEPGGLWRWRGRSAHRLLGTGTAAVSFGEGRPYVREAASHDPAFAWMFDGVDATAIDARAELLGGPSGFEVDAMRADLGTPADTVRLATATGFDPALTFIASEDVLSTGTAGAMESHIAYRRLAGGGRVFSAPSIAWTSCLADRGGDNDVARITANVIRAFTRPEGPPDLPTAGGDSHD</sequence>
<accession>A0A975D6C4</accession>
<protein>
    <recommendedName>
        <fullName evidence="1">N,N-dimethylformamidase beta subunit-like C-terminal domain-containing protein</fullName>
    </recommendedName>
</protein>
<evidence type="ECO:0000313" key="2">
    <source>
        <dbReference type="EMBL" id="QTH23081.1"/>
    </source>
</evidence>
<dbReference type="InterPro" id="IPR029062">
    <property type="entry name" value="Class_I_gatase-like"/>
</dbReference>
<reference evidence="2" key="2">
    <citation type="submission" date="2021-04" db="EMBL/GenBank/DDBJ databases">
        <title>Isolation and genomic analysis of the ibuprofen-degrading bacterium Sphingomonas strain MPO218.</title>
        <authorList>
            <person name="Aulestia M."/>
            <person name="Flores A."/>
            <person name="Mangas E.L."/>
            <person name="Perez-Pulido A.J."/>
            <person name="Santero E."/>
            <person name="Camacho E.M."/>
        </authorList>
    </citation>
    <scope>NUCLEOTIDE SEQUENCE</scope>
    <source>
        <strain evidence="2">MPO218</strain>
    </source>
</reference>
<proteinExistence type="predicted"/>
<dbReference type="Pfam" id="PF20254">
    <property type="entry name" value="DMFA2_C"/>
    <property type="match status" value="1"/>
</dbReference>
<dbReference type="Proteomes" id="UP000664914">
    <property type="component" value="Chromosome"/>
</dbReference>
<dbReference type="InterPro" id="IPR046540">
    <property type="entry name" value="DMFA2_C"/>
</dbReference>
<evidence type="ECO:0000313" key="3">
    <source>
        <dbReference type="Proteomes" id="UP000664914"/>
    </source>
</evidence>
<dbReference type="SUPFAM" id="SSF52317">
    <property type="entry name" value="Class I glutamine amidotransferase-like"/>
    <property type="match status" value="1"/>
</dbReference>
<gene>
    <name evidence="2" type="ORF">HRJ34_06105</name>
</gene>
<dbReference type="InterPro" id="IPR013320">
    <property type="entry name" value="ConA-like_dom_sf"/>
</dbReference>
<evidence type="ECO:0000259" key="1">
    <source>
        <dbReference type="Pfam" id="PF20254"/>
    </source>
</evidence>
<reference evidence="2" key="1">
    <citation type="submission" date="2020-07" db="EMBL/GenBank/DDBJ databases">
        <authorList>
            <person name="Camacho E."/>
        </authorList>
    </citation>
    <scope>NUCLEOTIDE SEQUENCE</scope>
    <source>
        <strain evidence="2">MPO218</strain>
    </source>
</reference>
<organism evidence="2 3">
    <name type="scientific">Rhizorhabdus wittichii</name>
    <dbReference type="NCBI Taxonomy" id="160791"/>
    <lineage>
        <taxon>Bacteria</taxon>
        <taxon>Pseudomonadati</taxon>
        <taxon>Pseudomonadota</taxon>
        <taxon>Alphaproteobacteria</taxon>
        <taxon>Sphingomonadales</taxon>
        <taxon>Sphingomonadaceae</taxon>
        <taxon>Rhizorhabdus</taxon>
    </lineage>
</organism>
<dbReference type="RefSeq" id="WP_208633601.1">
    <property type="nucleotide sequence ID" value="NZ_CP059319.1"/>
</dbReference>
<dbReference type="SUPFAM" id="SSF49899">
    <property type="entry name" value="Concanavalin A-like lectins/glucanases"/>
    <property type="match status" value="1"/>
</dbReference>
<feature type="domain" description="N,N-dimethylformamidase beta subunit-like C-terminal" evidence="1">
    <location>
        <begin position="247"/>
        <end position="670"/>
    </location>
</feature>
<dbReference type="EMBL" id="CP059319">
    <property type="protein sequence ID" value="QTH23081.1"/>
    <property type="molecule type" value="Genomic_DNA"/>
</dbReference>
<dbReference type="AlphaFoldDB" id="A0A975D6C4"/>